<keyword evidence="1" id="KW-1133">Transmembrane helix</keyword>
<sequence length="68" mass="7737">MNMFNKLGLLFAIASIIIVFFHLTSAVLLLSLGLILFAINQLRNKNNIYGYIYLLSGFIFLSATILYY</sequence>
<organism evidence="2 3">
    <name type="scientific">Sutcliffiella horikoshii</name>
    <dbReference type="NCBI Taxonomy" id="79883"/>
    <lineage>
        <taxon>Bacteria</taxon>
        <taxon>Bacillati</taxon>
        <taxon>Bacillota</taxon>
        <taxon>Bacilli</taxon>
        <taxon>Bacillales</taxon>
        <taxon>Bacillaceae</taxon>
        <taxon>Sutcliffiella</taxon>
    </lineage>
</organism>
<name>A0A5D4T0B2_9BACI</name>
<evidence type="ECO:0000313" key="2">
    <source>
        <dbReference type="EMBL" id="TYS68855.1"/>
    </source>
</evidence>
<evidence type="ECO:0000256" key="1">
    <source>
        <dbReference type="SAM" id="Phobius"/>
    </source>
</evidence>
<dbReference type="AlphaFoldDB" id="A0A5D4T0B2"/>
<comment type="caution">
    <text evidence="2">The sequence shown here is derived from an EMBL/GenBank/DDBJ whole genome shotgun (WGS) entry which is preliminary data.</text>
</comment>
<protein>
    <recommendedName>
        <fullName evidence="4">DUF3953 domain-containing protein</fullName>
    </recommendedName>
</protein>
<feature type="transmembrane region" description="Helical" evidence="1">
    <location>
        <begin position="48"/>
        <end position="67"/>
    </location>
</feature>
<keyword evidence="1" id="KW-0812">Transmembrane</keyword>
<evidence type="ECO:0000313" key="3">
    <source>
        <dbReference type="Proteomes" id="UP000322524"/>
    </source>
</evidence>
<proteinExistence type="predicted"/>
<keyword evidence="1" id="KW-0472">Membrane</keyword>
<dbReference type="EMBL" id="VTEV01000003">
    <property type="protein sequence ID" value="TYS68855.1"/>
    <property type="molecule type" value="Genomic_DNA"/>
</dbReference>
<dbReference type="OrthoDB" id="9938526at2"/>
<accession>A0A5D4T0B2</accession>
<feature type="transmembrane region" description="Helical" evidence="1">
    <location>
        <begin position="7"/>
        <end position="36"/>
    </location>
</feature>
<dbReference type="RefSeq" id="WP_148987707.1">
    <property type="nucleotide sequence ID" value="NZ_VTEV01000003.1"/>
</dbReference>
<reference evidence="2 3" key="1">
    <citation type="submission" date="2019-08" db="EMBL/GenBank/DDBJ databases">
        <title>Bacillus genomes from the desert of Cuatro Cienegas, Coahuila.</title>
        <authorList>
            <person name="Olmedo-Alvarez G."/>
        </authorList>
    </citation>
    <scope>NUCLEOTIDE SEQUENCE [LARGE SCALE GENOMIC DNA]</scope>
    <source>
        <strain evidence="2 3">CH28_1T</strain>
    </source>
</reference>
<dbReference type="Proteomes" id="UP000322524">
    <property type="component" value="Unassembled WGS sequence"/>
</dbReference>
<gene>
    <name evidence="2" type="ORF">FZC76_07920</name>
</gene>
<evidence type="ECO:0008006" key="4">
    <source>
        <dbReference type="Google" id="ProtNLM"/>
    </source>
</evidence>